<evidence type="ECO:0000313" key="3">
    <source>
        <dbReference type="Proteomes" id="UP000033187"/>
    </source>
</evidence>
<reference evidence="3" key="1">
    <citation type="submission" date="2015-02" db="EMBL/GenBank/DDBJ databases">
        <authorList>
            <person name="Chooi Y.-H."/>
        </authorList>
    </citation>
    <scope>NUCLEOTIDE SEQUENCE [LARGE SCALE GENOMIC DNA]</scope>
    <source>
        <strain evidence="3">strain Y</strain>
    </source>
</reference>
<gene>
    <name evidence="2" type="ORF">YBN1229_v1_0069</name>
</gene>
<feature type="compositionally biased region" description="Basic and acidic residues" evidence="1">
    <location>
        <begin position="203"/>
        <end position="225"/>
    </location>
</feature>
<evidence type="ECO:0000313" key="2">
    <source>
        <dbReference type="EMBL" id="CPR14788.1"/>
    </source>
</evidence>
<dbReference type="RefSeq" id="WP_046475269.1">
    <property type="nucleotide sequence ID" value="NZ_LN829118.1"/>
</dbReference>
<dbReference type="OrthoDB" id="10013179at2"/>
<protein>
    <submittedName>
        <fullName evidence="2">Uncharacterized protein</fullName>
    </submittedName>
</protein>
<accession>A0A0D6JAM4</accession>
<feature type="region of interest" description="Disordered" evidence="1">
    <location>
        <begin position="203"/>
        <end position="232"/>
    </location>
</feature>
<sequence>MIEPEDLEQFQHCSDDEKFYKLERLARSRLLESRTQSELYDGPAYDEFDYMAAVLAAAQEYKIEELADPWTLPTRGNDHFYETCRAFRDDATHVSQRLMYRCSGKNRGIALDEPTKMRISHLLTQLRQIVEKADVAAEKKDRLYALINKLQAEVDRMRTPLHAVGELYVTLCGYLGDGSRELEPWTETLERIGRAFGLAKDKEEAQSRLSKDADPKQLEGPKPQDYEDIITF</sequence>
<dbReference type="EMBL" id="LN829119">
    <property type="protein sequence ID" value="CPR14788.1"/>
    <property type="molecule type" value="Genomic_DNA"/>
</dbReference>
<organism evidence="2 3">
    <name type="scientific">Candidatus Filomicrobium marinum</name>
    <dbReference type="NCBI Taxonomy" id="1608628"/>
    <lineage>
        <taxon>Bacteria</taxon>
        <taxon>Pseudomonadati</taxon>
        <taxon>Pseudomonadota</taxon>
        <taxon>Alphaproteobacteria</taxon>
        <taxon>Hyphomicrobiales</taxon>
        <taxon>Hyphomicrobiaceae</taxon>
        <taxon>Filomicrobium</taxon>
    </lineage>
</organism>
<evidence type="ECO:0000256" key="1">
    <source>
        <dbReference type="SAM" id="MobiDB-lite"/>
    </source>
</evidence>
<dbReference type="KEGG" id="fil:BN1229_v1_0067"/>
<dbReference type="Proteomes" id="UP000033187">
    <property type="component" value="Chromosome 1"/>
</dbReference>
<proteinExistence type="predicted"/>
<dbReference type="AlphaFoldDB" id="A0A0D6JAM4"/>
<dbReference type="KEGG" id="fiy:BN1229_v1_0069"/>
<keyword evidence="3" id="KW-1185">Reference proteome</keyword>
<name>A0A0D6JAM4_9HYPH</name>